<dbReference type="Proteomes" id="UP001054902">
    <property type="component" value="Unassembled WGS sequence"/>
</dbReference>
<evidence type="ECO:0000256" key="9">
    <source>
        <dbReference type="SAM" id="MobiDB-lite"/>
    </source>
</evidence>
<comment type="catalytic activity">
    <reaction evidence="1">
        <text>S-ubiquitinyl-[E2 ubiquitin-conjugating enzyme]-L-cysteine + [acceptor protein]-L-lysine = [E2 ubiquitin-conjugating enzyme]-L-cysteine + N(6)-ubiquitinyl-[acceptor protein]-L-lysine.</text>
        <dbReference type="EC" id="2.3.2.27"/>
    </reaction>
</comment>
<reference evidence="11 12" key="1">
    <citation type="journal article" date="2021" name="Sci. Rep.">
        <title>The genome of the diatom Chaetoceros tenuissimus carries an ancient integrated fragment of an extant virus.</title>
        <authorList>
            <person name="Hongo Y."/>
            <person name="Kimura K."/>
            <person name="Takaki Y."/>
            <person name="Yoshida Y."/>
            <person name="Baba S."/>
            <person name="Kobayashi G."/>
            <person name="Nagasaki K."/>
            <person name="Hano T."/>
            <person name="Tomaru Y."/>
        </authorList>
    </citation>
    <scope>NUCLEOTIDE SEQUENCE [LARGE SCALE GENOMIC DNA]</scope>
    <source>
        <strain evidence="11 12">NIES-3715</strain>
    </source>
</reference>
<dbReference type="InterPro" id="IPR001841">
    <property type="entry name" value="Znf_RING"/>
</dbReference>
<evidence type="ECO:0000256" key="3">
    <source>
        <dbReference type="ARBA" id="ARBA00022679"/>
    </source>
</evidence>
<name>A0AAD3CU99_9STRA</name>
<evidence type="ECO:0000256" key="6">
    <source>
        <dbReference type="ARBA" id="ARBA00022786"/>
    </source>
</evidence>
<evidence type="ECO:0000313" key="12">
    <source>
        <dbReference type="Proteomes" id="UP001054902"/>
    </source>
</evidence>
<keyword evidence="12" id="KW-1185">Reference proteome</keyword>
<feature type="domain" description="RING-type" evidence="10">
    <location>
        <begin position="143"/>
        <end position="189"/>
    </location>
</feature>
<dbReference type="AlphaFoldDB" id="A0AAD3CU99"/>
<dbReference type="GO" id="GO:0008270">
    <property type="term" value="F:zinc ion binding"/>
    <property type="evidence" value="ECO:0007669"/>
    <property type="project" value="UniProtKB-KW"/>
</dbReference>
<comment type="caution">
    <text evidence="11">The sequence shown here is derived from an EMBL/GenBank/DDBJ whole genome shotgun (WGS) entry which is preliminary data.</text>
</comment>
<feature type="region of interest" description="Disordered" evidence="9">
    <location>
        <begin position="42"/>
        <end position="65"/>
    </location>
</feature>
<evidence type="ECO:0000259" key="10">
    <source>
        <dbReference type="PROSITE" id="PS50089"/>
    </source>
</evidence>
<dbReference type="PANTHER" id="PTHR46463">
    <property type="entry name" value="ZINC FINGER, RING/FYVE/PHD-TYPE"/>
    <property type="match status" value="1"/>
</dbReference>
<keyword evidence="4" id="KW-0479">Metal-binding</keyword>
<proteinExistence type="predicted"/>
<evidence type="ECO:0000256" key="4">
    <source>
        <dbReference type="ARBA" id="ARBA00022723"/>
    </source>
</evidence>
<protein>
    <recommendedName>
        <fullName evidence="2">RING-type E3 ubiquitin transferase</fullName>
        <ecNumber evidence="2">2.3.2.27</ecNumber>
    </recommendedName>
</protein>
<accession>A0AAD3CU99</accession>
<dbReference type="PROSITE" id="PS50089">
    <property type="entry name" value="ZF_RING_2"/>
    <property type="match status" value="1"/>
</dbReference>
<dbReference type="Gene3D" id="3.30.40.10">
    <property type="entry name" value="Zinc/RING finger domain, C3HC4 (zinc finger)"/>
    <property type="match status" value="1"/>
</dbReference>
<evidence type="ECO:0000256" key="7">
    <source>
        <dbReference type="ARBA" id="ARBA00022833"/>
    </source>
</evidence>
<dbReference type="PANTHER" id="PTHR46463:SF10">
    <property type="entry name" value="OS01G0926200 PROTEIN"/>
    <property type="match status" value="1"/>
</dbReference>
<keyword evidence="3" id="KW-0808">Transferase</keyword>
<keyword evidence="6" id="KW-0833">Ubl conjugation pathway</keyword>
<dbReference type="InterPro" id="IPR013083">
    <property type="entry name" value="Znf_RING/FYVE/PHD"/>
</dbReference>
<dbReference type="EMBL" id="BLLK01000045">
    <property type="protein sequence ID" value="GFH51276.1"/>
    <property type="molecule type" value="Genomic_DNA"/>
</dbReference>
<organism evidence="11 12">
    <name type="scientific">Chaetoceros tenuissimus</name>
    <dbReference type="NCBI Taxonomy" id="426638"/>
    <lineage>
        <taxon>Eukaryota</taxon>
        <taxon>Sar</taxon>
        <taxon>Stramenopiles</taxon>
        <taxon>Ochrophyta</taxon>
        <taxon>Bacillariophyta</taxon>
        <taxon>Coscinodiscophyceae</taxon>
        <taxon>Chaetocerotophycidae</taxon>
        <taxon>Chaetocerotales</taxon>
        <taxon>Chaetocerotaceae</taxon>
        <taxon>Chaetoceros</taxon>
    </lineage>
</organism>
<evidence type="ECO:0000256" key="8">
    <source>
        <dbReference type="PROSITE-ProRule" id="PRU00175"/>
    </source>
</evidence>
<evidence type="ECO:0000256" key="2">
    <source>
        <dbReference type="ARBA" id="ARBA00012483"/>
    </source>
</evidence>
<dbReference type="EC" id="2.3.2.27" evidence="2"/>
<dbReference type="GO" id="GO:0061630">
    <property type="term" value="F:ubiquitin protein ligase activity"/>
    <property type="evidence" value="ECO:0007669"/>
    <property type="project" value="UniProtKB-EC"/>
</dbReference>
<evidence type="ECO:0000313" key="11">
    <source>
        <dbReference type="EMBL" id="GFH51276.1"/>
    </source>
</evidence>
<evidence type="ECO:0000256" key="1">
    <source>
        <dbReference type="ARBA" id="ARBA00000900"/>
    </source>
</evidence>
<evidence type="ECO:0000256" key="5">
    <source>
        <dbReference type="ARBA" id="ARBA00022771"/>
    </source>
</evidence>
<keyword evidence="7" id="KW-0862">Zinc</keyword>
<keyword evidence="5 8" id="KW-0863">Zinc-finger</keyword>
<dbReference type="Pfam" id="PF13639">
    <property type="entry name" value="zf-RING_2"/>
    <property type="match status" value="1"/>
</dbReference>
<sequence>MAIFNIFKNCFTDEASTSACNCRKNTAVTLSRGTSHENIIENAPSLDRSEDGSTGGTFDLDDGLTHDRSSMLARKITSGEYDPEDEDYELPSPLREAKTYHSMDDIPSILLEEVVLPGSPLQKQMSMRLQDKGIGSESNEDECIICLEAFDDTNPRMPTTCGCGENKTYFHLPCLYQWVERSKDCPSCRKKLDWIELQ</sequence>
<gene>
    <name evidence="11" type="ORF">CTEN210_07752</name>
</gene>
<dbReference type="SUPFAM" id="SSF57850">
    <property type="entry name" value="RING/U-box"/>
    <property type="match status" value="1"/>
</dbReference>